<keyword evidence="5" id="KW-1185">Reference proteome</keyword>
<dbReference type="Proteomes" id="UP000522720">
    <property type="component" value="Unassembled WGS sequence"/>
</dbReference>
<protein>
    <submittedName>
        <fullName evidence="4">ABC transporter ATP-binding protein</fullName>
    </submittedName>
</protein>
<dbReference type="GO" id="GO:0005524">
    <property type="term" value="F:ATP binding"/>
    <property type="evidence" value="ECO:0007669"/>
    <property type="project" value="UniProtKB-KW"/>
</dbReference>
<organism evidence="4 5">
    <name type="scientific">Streptococcus ovuberis</name>
    <dbReference type="NCBI Taxonomy" id="1936207"/>
    <lineage>
        <taxon>Bacteria</taxon>
        <taxon>Bacillati</taxon>
        <taxon>Bacillota</taxon>
        <taxon>Bacilli</taxon>
        <taxon>Lactobacillales</taxon>
        <taxon>Streptococcaceae</taxon>
        <taxon>Streptococcus</taxon>
    </lineage>
</organism>
<keyword evidence="2 4" id="KW-0067">ATP-binding</keyword>
<evidence type="ECO:0000313" key="4">
    <source>
        <dbReference type="EMBL" id="NKZ19861.1"/>
    </source>
</evidence>
<dbReference type="PROSITE" id="PS00211">
    <property type="entry name" value="ABC_TRANSPORTER_1"/>
    <property type="match status" value="1"/>
</dbReference>
<accession>A0A7X6S167</accession>
<dbReference type="AlphaFoldDB" id="A0A7X6S167"/>
<dbReference type="InterPro" id="IPR017871">
    <property type="entry name" value="ABC_transporter-like_CS"/>
</dbReference>
<dbReference type="RefSeq" id="WP_168548620.1">
    <property type="nucleotide sequence ID" value="NZ_JAAXPR010000004.1"/>
</dbReference>
<dbReference type="SUPFAM" id="SSF52540">
    <property type="entry name" value="P-loop containing nucleoside triphosphate hydrolases"/>
    <property type="match status" value="1"/>
</dbReference>
<dbReference type="GO" id="GO:0016887">
    <property type="term" value="F:ATP hydrolysis activity"/>
    <property type="evidence" value="ECO:0007669"/>
    <property type="project" value="InterPro"/>
</dbReference>
<dbReference type="PANTHER" id="PTHR42798">
    <property type="entry name" value="LIPOPROTEIN-RELEASING SYSTEM ATP-BINDING PROTEIN LOLD"/>
    <property type="match status" value="1"/>
</dbReference>
<dbReference type="InterPro" id="IPR019895">
    <property type="entry name" value="L_ocin_972_ABC"/>
</dbReference>
<dbReference type="InterPro" id="IPR003593">
    <property type="entry name" value="AAA+_ATPase"/>
</dbReference>
<keyword evidence="1" id="KW-0547">Nucleotide-binding</keyword>
<dbReference type="Gene3D" id="3.40.50.300">
    <property type="entry name" value="P-loop containing nucleotide triphosphate hydrolases"/>
    <property type="match status" value="1"/>
</dbReference>
<gene>
    <name evidence="4" type="ORF">HF992_03205</name>
</gene>
<dbReference type="InterPro" id="IPR003439">
    <property type="entry name" value="ABC_transporter-like_ATP-bd"/>
</dbReference>
<dbReference type="PANTHER" id="PTHR42798:SF4">
    <property type="entry name" value="ABC TRANSPORTER DOMAIN-CONTAINING PROTEIN"/>
    <property type="match status" value="1"/>
</dbReference>
<feature type="domain" description="ABC transporter" evidence="3">
    <location>
        <begin position="2"/>
        <end position="212"/>
    </location>
</feature>
<dbReference type="SMART" id="SM00382">
    <property type="entry name" value="AAA"/>
    <property type="match status" value="1"/>
</dbReference>
<evidence type="ECO:0000256" key="2">
    <source>
        <dbReference type="ARBA" id="ARBA00022840"/>
    </source>
</evidence>
<evidence type="ECO:0000256" key="1">
    <source>
        <dbReference type="ARBA" id="ARBA00022741"/>
    </source>
</evidence>
<evidence type="ECO:0000259" key="3">
    <source>
        <dbReference type="PROSITE" id="PS50893"/>
    </source>
</evidence>
<evidence type="ECO:0000313" key="5">
    <source>
        <dbReference type="Proteomes" id="UP000522720"/>
    </source>
</evidence>
<dbReference type="NCBIfam" id="TIGR03608">
    <property type="entry name" value="L_ocin_972_ABC"/>
    <property type="match status" value="1"/>
</dbReference>
<proteinExistence type="predicted"/>
<dbReference type="PROSITE" id="PS50893">
    <property type="entry name" value="ABC_TRANSPORTER_2"/>
    <property type="match status" value="1"/>
</dbReference>
<comment type="caution">
    <text evidence="4">The sequence shown here is derived from an EMBL/GenBank/DDBJ whole genome shotgun (WGS) entry which is preliminary data.</text>
</comment>
<dbReference type="EMBL" id="JAAXPR010000004">
    <property type="protein sequence ID" value="NKZ19861.1"/>
    <property type="molecule type" value="Genomic_DNA"/>
</dbReference>
<dbReference type="Pfam" id="PF00005">
    <property type="entry name" value="ABC_tran"/>
    <property type="match status" value="1"/>
</dbReference>
<sequence length="212" mass="23822">MIELKRVSKSFGERELFSNLSMTFEAGKVYALIGSSGSGKTTLMNMMGKLEPYDGTIFYRGKDLASYKSSDFFRHELGYLFQNFGLIENQTIEENLKLGLVGQKLSRSEQRLKQKQALEQVGLSYLDLDKRIFELSGGESQRVALAKVILKNPPFILADEPTASIDPATSQLIMEMLLSLRDDNRLIIIATHNPTIWEMADEVVTMDSLQGV</sequence>
<dbReference type="InterPro" id="IPR027417">
    <property type="entry name" value="P-loop_NTPase"/>
</dbReference>
<reference evidence="4 5" key="1">
    <citation type="submission" date="2020-04" db="EMBL/GenBank/DDBJ databases">
        <title>MicrobeNet Type strains.</title>
        <authorList>
            <person name="Nicholson A.C."/>
        </authorList>
    </citation>
    <scope>NUCLEOTIDE SEQUENCE [LARGE SCALE GENOMIC DNA]</scope>
    <source>
        <strain evidence="4 5">CCUG 69612</strain>
    </source>
</reference>
<name>A0A7X6S167_9STRE</name>